<comment type="caution">
    <text evidence="2">The sequence shown here is derived from an EMBL/GenBank/DDBJ whole genome shotgun (WGS) entry which is preliminary data.</text>
</comment>
<dbReference type="Proteomes" id="UP000616885">
    <property type="component" value="Unassembled WGS sequence"/>
</dbReference>
<evidence type="ECO:0000313" key="2">
    <source>
        <dbReference type="EMBL" id="KAF9758904.1"/>
    </source>
</evidence>
<organism evidence="2 3">
    <name type="scientific">Bionectria ochroleuca</name>
    <name type="common">Gliocladium roseum</name>
    <dbReference type="NCBI Taxonomy" id="29856"/>
    <lineage>
        <taxon>Eukaryota</taxon>
        <taxon>Fungi</taxon>
        <taxon>Dikarya</taxon>
        <taxon>Ascomycota</taxon>
        <taxon>Pezizomycotina</taxon>
        <taxon>Sordariomycetes</taxon>
        <taxon>Hypocreomycetidae</taxon>
        <taxon>Hypocreales</taxon>
        <taxon>Bionectriaceae</taxon>
        <taxon>Clonostachys</taxon>
    </lineage>
</organism>
<sequence length="117" mass="13722">MNSQHPHGGSGGAPYDREREIEEHRHREEMAYREMKHQEELARRDQERDARERSDRERERDVNDRFQNPPDTAALAPSLSTSLLHRESLARYIARAAFWQTTMAIRLPDTSAGTRPR</sequence>
<protein>
    <submittedName>
        <fullName evidence="2">Uncharacterized protein</fullName>
    </submittedName>
</protein>
<evidence type="ECO:0000256" key="1">
    <source>
        <dbReference type="SAM" id="MobiDB-lite"/>
    </source>
</evidence>
<reference evidence="2" key="1">
    <citation type="submission" date="2020-10" db="EMBL/GenBank/DDBJ databases">
        <title>High-Quality Genome Resource of Clonostachys rosea strain S41 by Oxford Nanopore Long-Read Sequencing.</title>
        <authorList>
            <person name="Wang H."/>
        </authorList>
    </citation>
    <scope>NUCLEOTIDE SEQUENCE</scope>
    <source>
        <strain evidence="2">S41</strain>
    </source>
</reference>
<gene>
    <name evidence="2" type="ORF">IM811_000598</name>
</gene>
<proteinExistence type="predicted"/>
<name>A0A8H7NMG9_BIOOC</name>
<feature type="compositionally biased region" description="Basic and acidic residues" evidence="1">
    <location>
        <begin position="15"/>
        <end position="64"/>
    </location>
</feature>
<dbReference type="EMBL" id="JADCTT010000001">
    <property type="protein sequence ID" value="KAF9758904.1"/>
    <property type="molecule type" value="Genomic_DNA"/>
</dbReference>
<accession>A0A8H7NMG9</accession>
<evidence type="ECO:0000313" key="3">
    <source>
        <dbReference type="Proteomes" id="UP000616885"/>
    </source>
</evidence>
<dbReference type="AlphaFoldDB" id="A0A8H7NMG9"/>
<feature type="region of interest" description="Disordered" evidence="1">
    <location>
        <begin position="1"/>
        <end position="79"/>
    </location>
</feature>